<dbReference type="InterPro" id="IPR055346">
    <property type="entry name" value="Fe-S_cluster_assembly_SufBD"/>
</dbReference>
<evidence type="ECO:0000313" key="2">
    <source>
        <dbReference type="EMBL" id="MBP1851072.1"/>
    </source>
</evidence>
<dbReference type="SUPFAM" id="SSF101960">
    <property type="entry name" value="Stabilizer of iron transporter SufD"/>
    <property type="match status" value="1"/>
</dbReference>
<dbReference type="EMBL" id="JAGGJU010000006">
    <property type="protein sequence ID" value="MBP1851072.1"/>
    <property type="molecule type" value="Genomic_DNA"/>
</dbReference>
<comment type="caution">
    <text evidence="2">The sequence shown here is derived from an EMBL/GenBank/DDBJ whole genome shotgun (WGS) entry which is preliminary data.</text>
</comment>
<organism evidence="2 3">
    <name type="scientific">Rhizobium halophytocola</name>
    <dbReference type="NCBI Taxonomy" id="735519"/>
    <lineage>
        <taxon>Bacteria</taxon>
        <taxon>Pseudomonadati</taxon>
        <taxon>Pseudomonadota</taxon>
        <taxon>Alphaproteobacteria</taxon>
        <taxon>Hyphomicrobiales</taxon>
        <taxon>Rhizobiaceae</taxon>
        <taxon>Rhizobium/Agrobacterium group</taxon>
        <taxon>Rhizobium</taxon>
    </lineage>
</organism>
<feature type="domain" description="SUF system FeS cluster assembly SufBD core" evidence="1">
    <location>
        <begin position="170"/>
        <end position="397"/>
    </location>
</feature>
<reference evidence="2 3" key="1">
    <citation type="submission" date="2021-03" db="EMBL/GenBank/DDBJ databases">
        <title>Genomic Encyclopedia of Type Strains, Phase IV (KMG-IV): sequencing the most valuable type-strain genomes for metagenomic binning, comparative biology and taxonomic classification.</title>
        <authorList>
            <person name="Goeker M."/>
        </authorList>
    </citation>
    <scope>NUCLEOTIDE SEQUENCE [LARGE SCALE GENOMIC DNA]</scope>
    <source>
        <strain evidence="2 3">DSM 21600</strain>
    </source>
</reference>
<dbReference type="NCBIfam" id="TIGR01981">
    <property type="entry name" value="sufD"/>
    <property type="match status" value="1"/>
</dbReference>
<dbReference type="Pfam" id="PF01458">
    <property type="entry name" value="SUFBD_core"/>
    <property type="match status" value="1"/>
</dbReference>
<dbReference type="InterPro" id="IPR037284">
    <property type="entry name" value="SUF_FeS_clus_asmbl_SufBD_sf"/>
</dbReference>
<dbReference type="PANTHER" id="PTHR43575">
    <property type="entry name" value="PROTEIN ABCI7, CHLOROPLASTIC"/>
    <property type="match status" value="1"/>
</dbReference>
<evidence type="ECO:0000313" key="3">
    <source>
        <dbReference type="Proteomes" id="UP000759443"/>
    </source>
</evidence>
<gene>
    <name evidence="2" type="ORF">J2Z17_002515</name>
</gene>
<protein>
    <submittedName>
        <fullName evidence="2">Fe-S cluster assembly protein SufD</fullName>
    </submittedName>
</protein>
<proteinExistence type="predicted"/>
<evidence type="ECO:0000259" key="1">
    <source>
        <dbReference type="Pfam" id="PF01458"/>
    </source>
</evidence>
<sequence>MDMNAANRPTAAESALNEAYSQQVGSLPGNGAVFTARDKLFDQLKRGGLPTRRVEAWHYTDLKSLLRQVPASDTTASANSVDTIVSGATKIALVQGYAATPDSLPGGLTVTKLTDALSAGDHAADLVAIGHDDAIGQINGSFVSDGYVLSLEADAELEQPVELQCIHAGGQVHSRFPVDFGAGSKATVIERHLAADGDAPAFVSAVSDVTVGDGAEITWIIVQGQGAQDTHLSQFKAKLGTDSKLRLFIVNAGGKLVREEVHVVTKGEGSDFILRGVNLLGGETHTDVTMTLAHDLPNTTSTEVIRNVVFDRAKGVFQGQIRVAPDAQKTDARMACNTLLMSDDGEYSVKPELEIFADDVQCAHGATVADIDHTHLYYLMARGIPEKKARGLLINAFVAEVIEELDDEPLVEALEAVISNWLEHHG</sequence>
<dbReference type="Proteomes" id="UP000759443">
    <property type="component" value="Unassembled WGS sequence"/>
</dbReference>
<dbReference type="InterPro" id="IPR000825">
    <property type="entry name" value="SUF_FeS_clus_asmbl_SufBD_core"/>
</dbReference>
<accession>A0ABS4DZF7</accession>
<name>A0ABS4DZF7_9HYPH</name>
<keyword evidence="3" id="KW-1185">Reference proteome</keyword>
<dbReference type="PANTHER" id="PTHR43575:SF1">
    <property type="entry name" value="PROTEIN ABCI7, CHLOROPLASTIC"/>
    <property type="match status" value="1"/>
</dbReference>
<dbReference type="InterPro" id="IPR011542">
    <property type="entry name" value="SUF_FeS_clus_asmbl_SufD"/>
</dbReference>
<dbReference type="RefSeq" id="WP_209945417.1">
    <property type="nucleotide sequence ID" value="NZ_JAGGJU010000006.1"/>
</dbReference>